<evidence type="ECO:0000313" key="1">
    <source>
        <dbReference type="EMBL" id="CAD8105948.1"/>
    </source>
</evidence>
<accession>A0A8S1PTN5</accession>
<name>A0A8S1PTN5_PARPR</name>
<keyword evidence="2" id="KW-1185">Reference proteome</keyword>
<dbReference type="Proteomes" id="UP000688137">
    <property type="component" value="Unassembled WGS sequence"/>
</dbReference>
<organism evidence="1 2">
    <name type="scientific">Paramecium primaurelia</name>
    <dbReference type="NCBI Taxonomy" id="5886"/>
    <lineage>
        <taxon>Eukaryota</taxon>
        <taxon>Sar</taxon>
        <taxon>Alveolata</taxon>
        <taxon>Ciliophora</taxon>
        <taxon>Intramacronucleata</taxon>
        <taxon>Oligohymenophorea</taxon>
        <taxon>Peniculida</taxon>
        <taxon>Parameciidae</taxon>
        <taxon>Paramecium</taxon>
    </lineage>
</organism>
<evidence type="ECO:0000313" key="2">
    <source>
        <dbReference type="Proteomes" id="UP000688137"/>
    </source>
</evidence>
<dbReference type="EMBL" id="CAJJDM010000132">
    <property type="protein sequence ID" value="CAD8105948.1"/>
    <property type="molecule type" value="Genomic_DNA"/>
</dbReference>
<dbReference type="AlphaFoldDB" id="A0A8S1PTN5"/>
<reference evidence="1" key="1">
    <citation type="submission" date="2021-01" db="EMBL/GenBank/DDBJ databases">
        <authorList>
            <consortium name="Genoscope - CEA"/>
            <person name="William W."/>
        </authorList>
    </citation>
    <scope>NUCLEOTIDE SEQUENCE</scope>
</reference>
<proteinExistence type="predicted"/>
<comment type="caution">
    <text evidence="1">The sequence shown here is derived from an EMBL/GenBank/DDBJ whole genome shotgun (WGS) entry which is preliminary data.</text>
</comment>
<protein>
    <submittedName>
        <fullName evidence="1">Uncharacterized protein</fullName>
    </submittedName>
</protein>
<sequence length="83" mass="10134">MYLNAESLQKQEKVDNYHCLIRKNHSNQQNLYTFIRVQFCHLCKQKIQDQLKALTQKLNTILSPQKMRLKLKIFKYQMMIFKN</sequence>
<gene>
    <name evidence="1" type="ORF">PPRIM_AZ9-3.1.T1290008</name>
</gene>